<comment type="catalytic activity">
    <reaction evidence="10">
        <text>N-terminal L-methionyl-L-leucyl-[protein] + acetyl-CoA = N-terminal N(alpha)-acetyl-L-methionyl-L-leucyl-[protein] + CoA + H(+)</text>
        <dbReference type="Rhea" id="RHEA:50520"/>
        <dbReference type="Rhea" id="RHEA-COMP:12711"/>
        <dbReference type="Rhea" id="RHEA-COMP:12712"/>
        <dbReference type="ChEBI" id="CHEBI:15378"/>
        <dbReference type="ChEBI" id="CHEBI:57287"/>
        <dbReference type="ChEBI" id="CHEBI:57288"/>
        <dbReference type="ChEBI" id="CHEBI:133377"/>
        <dbReference type="ChEBI" id="CHEBI:133378"/>
        <dbReference type="EC" id="2.3.1.258"/>
    </reaction>
</comment>
<keyword evidence="1" id="KW-0808">Transferase</keyword>
<comment type="catalytic activity">
    <reaction evidence="6">
        <text>N-terminal L-methionyl-L-phenylalanyl-[protein] + acetyl-CoA = N-terminal N(alpha)-acetyl-L-methionyl-L-phenylalanyl-[protein] + CoA + H(+)</text>
        <dbReference type="Rhea" id="RHEA:50528"/>
        <dbReference type="Rhea" id="RHEA-COMP:12715"/>
        <dbReference type="Rhea" id="RHEA-COMP:12716"/>
        <dbReference type="ChEBI" id="CHEBI:15378"/>
        <dbReference type="ChEBI" id="CHEBI:57287"/>
        <dbReference type="ChEBI" id="CHEBI:57288"/>
        <dbReference type="ChEBI" id="CHEBI:133382"/>
        <dbReference type="ChEBI" id="CHEBI:133383"/>
        <dbReference type="EC" id="2.3.1.258"/>
    </reaction>
</comment>
<evidence type="ECO:0000256" key="8">
    <source>
        <dbReference type="ARBA" id="ARBA00048799"/>
    </source>
</evidence>
<comment type="catalytic activity">
    <reaction evidence="8">
        <text>N-terminal L-methionyl-L-valyl-[protein] + acetyl-CoA = N-terminal N(alpha)-acetyl-L-methionyl-L-valyl-[protein] + CoA + H(+)</text>
        <dbReference type="Rhea" id="RHEA:50572"/>
        <dbReference type="Rhea" id="RHEA-COMP:12730"/>
        <dbReference type="Rhea" id="RHEA-COMP:12731"/>
        <dbReference type="ChEBI" id="CHEBI:15378"/>
        <dbReference type="ChEBI" id="CHEBI:57287"/>
        <dbReference type="ChEBI" id="CHEBI:57288"/>
        <dbReference type="ChEBI" id="CHEBI:133402"/>
        <dbReference type="ChEBI" id="CHEBI:133403"/>
        <dbReference type="EC" id="2.3.1.258"/>
    </reaction>
</comment>
<evidence type="ECO:0000256" key="2">
    <source>
        <dbReference type="ARBA" id="ARBA00023315"/>
    </source>
</evidence>
<dbReference type="CDD" id="cd04301">
    <property type="entry name" value="NAT_SF"/>
    <property type="match status" value="1"/>
</dbReference>
<comment type="catalytic activity">
    <reaction evidence="5">
        <text>N-terminal L-methionyl-L-tyrosyl-[protein] + acetyl-CoA = N-terminal N(alpha)-acetyl-L-methionyl-L-tyrosyl-[protein] + CoA + H(+)</text>
        <dbReference type="Rhea" id="RHEA:50532"/>
        <dbReference type="Rhea" id="RHEA-COMP:12717"/>
        <dbReference type="Rhea" id="RHEA-COMP:12718"/>
        <dbReference type="ChEBI" id="CHEBI:15378"/>
        <dbReference type="ChEBI" id="CHEBI:57287"/>
        <dbReference type="ChEBI" id="CHEBI:57288"/>
        <dbReference type="ChEBI" id="CHEBI:133384"/>
        <dbReference type="ChEBI" id="CHEBI:133385"/>
        <dbReference type="EC" id="2.3.1.258"/>
    </reaction>
</comment>
<evidence type="ECO:0000256" key="3">
    <source>
        <dbReference type="ARBA" id="ARBA00039121"/>
    </source>
</evidence>
<evidence type="ECO:0000313" key="14">
    <source>
        <dbReference type="WBParaSite" id="PSU_v2.g2498.t1"/>
    </source>
</evidence>
<dbReference type="InterPro" id="IPR016181">
    <property type="entry name" value="Acyl_CoA_acyltransferase"/>
</dbReference>
<proteinExistence type="predicted"/>
<dbReference type="Gene3D" id="3.40.630.30">
    <property type="match status" value="1"/>
</dbReference>
<comment type="catalytic activity">
    <reaction evidence="9">
        <text>N-terminal L-methionyl-L-alanyl-[protein] + acetyl-CoA = N-terminal N(alpha)-acetyl-L-methionyl-L-alanyl-[protein] + CoA + H(+)</text>
        <dbReference type="Rhea" id="RHEA:50564"/>
        <dbReference type="Rhea" id="RHEA-COMP:12726"/>
        <dbReference type="Rhea" id="RHEA-COMP:12727"/>
        <dbReference type="ChEBI" id="CHEBI:15378"/>
        <dbReference type="ChEBI" id="CHEBI:57287"/>
        <dbReference type="ChEBI" id="CHEBI:57288"/>
        <dbReference type="ChEBI" id="CHEBI:133398"/>
        <dbReference type="ChEBI" id="CHEBI:133399"/>
        <dbReference type="EC" id="2.3.1.258"/>
    </reaction>
</comment>
<dbReference type="InterPro" id="IPR051556">
    <property type="entry name" value="N-term/lysine_N-AcTrnsfr"/>
</dbReference>
<dbReference type="GO" id="GO:0120518">
    <property type="term" value="F:protein N-terminal-methionine acetyltransferase activity"/>
    <property type="evidence" value="ECO:0007669"/>
    <property type="project" value="UniProtKB-EC"/>
</dbReference>
<dbReference type="Pfam" id="PF00583">
    <property type="entry name" value="Acetyltransf_1"/>
    <property type="match status" value="1"/>
</dbReference>
<protein>
    <recommendedName>
        <fullName evidence="3">N-terminal methionine N(alpha)-acetyltransferase NatE</fullName>
        <ecNumber evidence="3">2.3.1.258</ecNumber>
    </recommendedName>
</protein>
<evidence type="ECO:0000256" key="1">
    <source>
        <dbReference type="ARBA" id="ARBA00022679"/>
    </source>
</evidence>
<evidence type="ECO:0000256" key="11">
    <source>
        <dbReference type="ARBA" id="ARBA00049454"/>
    </source>
</evidence>
<evidence type="ECO:0000259" key="12">
    <source>
        <dbReference type="PROSITE" id="PS51186"/>
    </source>
</evidence>
<evidence type="ECO:0000313" key="13">
    <source>
        <dbReference type="Proteomes" id="UP000887577"/>
    </source>
</evidence>
<organism evidence="13 14">
    <name type="scientific">Panagrolaimus superbus</name>
    <dbReference type="NCBI Taxonomy" id="310955"/>
    <lineage>
        <taxon>Eukaryota</taxon>
        <taxon>Metazoa</taxon>
        <taxon>Ecdysozoa</taxon>
        <taxon>Nematoda</taxon>
        <taxon>Chromadorea</taxon>
        <taxon>Rhabditida</taxon>
        <taxon>Tylenchina</taxon>
        <taxon>Panagrolaimomorpha</taxon>
        <taxon>Panagrolaimoidea</taxon>
        <taxon>Panagrolaimidae</taxon>
        <taxon>Panagrolaimus</taxon>
    </lineage>
</organism>
<evidence type="ECO:0000256" key="5">
    <source>
        <dbReference type="ARBA" id="ARBA00048335"/>
    </source>
</evidence>
<dbReference type="Proteomes" id="UP000887577">
    <property type="component" value="Unplaced"/>
</dbReference>
<evidence type="ECO:0000256" key="10">
    <source>
        <dbReference type="ARBA" id="ARBA00049103"/>
    </source>
</evidence>
<dbReference type="PANTHER" id="PTHR42919">
    <property type="entry name" value="N-ALPHA-ACETYLTRANSFERASE"/>
    <property type="match status" value="1"/>
</dbReference>
<reference evidence="14" key="1">
    <citation type="submission" date="2022-11" db="UniProtKB">
        <authorList>
            <consortium name="WormBaseParasite"/>
        </authorList>
    </citation>
    <scope>IDENTIFICATION</scope>
</reference>
<dbReference type="WBParaSite" id="PSU_v2.g2498.t1">
    <property type="protein sequence ID" value="PSU_v2.g2498.t1"/>
    <property type="gene ID" value="PSU_v2.g2498"/>
</dbReference>
<comment type="catalytic activity">
    <reaction evidence="4">
        <text>N-terminal L-methionyl-L-seryl-[protein] + acetyl-CoA = N-terminal N(alpha)-acetyl-L-methionyl-L-seryl-[protein] + CoA + H(+)</text>
        <dbReference type="Rhea" id="RHEA:50568"/>
        <dbReference type="Rhea" id="RHEA-COMP:12728"/>
        <dbReference type="Rhea" id="RHEA-COMP:12729"/>
        <dbReference type="ChEBI" id="CHEBI:15378"/>
        <dbReference type="ChEBI" id="CHEBI:57287"/>
        <dbReference type="ChEBI" id="CHEBI:57288"/>
        <dbReference type="ChEBI" id="CHEBI:133400"/>
        <dbReference type="ChEBI" id="CHEBI:133401"/>
        <dbReference type="EC" id="2.3.1.258"/>
    </reaction>
</comment>
<comment type="catalytic activity">
    <reaction evidence="7">
        <text>N-terminal L-methionyl-L-lysyl-[protein] + acetyl-CoA = N-terminal N(alpha)-acetyl-L-methionyl-L-lysyl-[protein] + CoA + H(+)</text>
        <dbReference type="Rhea" id="RHEA:50580"/>
        <dbReference type="Rhea" id="RHEA-COMP:12734"/>
        <dbReference type="Rhea" id="RHEA-COMP:12735"/>
        <dbReference type="ChEBI" id="CHEBI:15378"/>
        <dbReference type="ChEBI" id="CHEBI:57287"/>
        <dbReference type="ChEBI" id="CHEBI:57288"/>
        <dbReference type="ChEBI" id="CHEBI:133406"/>
        <dbReference type="ChEBI" id="CHEBI:133407"/>
        <dbReference type="EC" id="2.3.1.258"/>
    </reaction>
</comment>
<evidence type="ECO:0000256" key="9">
    <source>
        <dbReference type="ARBA" id="ARBA00049002"/>
    </source>
</evidence>
<comment type="catalytic activity">
    <reaction evidence="11">
        <text>N-terminal L-methionyl-L-threonyl-[protein] + acetyl-CoA = N-terminal N(alpha)-acetyl-L-methionyl-L-threonyl-[protein] + CoA + H(+)</text>
        <dbReference type="Rhea" id="RHEA:50576"/>
        <dbReference type="Rhea" id="RHEA-COMP:12732"/>
        <dbReference type="Rhea" id="RHEA-COMP:12733"/>
        <dbReference type="ChEBI" id="CHEBI:15378"/>
        <dbReference type="ChEBI" id="CHEBI:57287"/>
        <dbReference type="ChEBI" id="CHEBI:57288"/>
        <dbReference type="ChEBI" id="CHEBI:133404"/>
        <dbReference type="ChEBI" id="CHEBI:133405"/>
        <dbReference type="EC" id="2.3.1.258"/>
    </reaction>
</comment>
<dbReference type="AlphaFoldDB" id="A0A914YNR6"/>
<evidence type="ECO:0000256" key="4">
    <source>
        <dbReference type="ARBA" id="ARBA00048251"/>
    </source>
</evidence>
<name>A0A914YNR6_9BILA</name>
<dbReference type="InterPro" id="IPR000182">
    <property type="entry name" value="GNAT_dom"/>
</dbReference>
<dbReference type="PROSITE" id="PS51186">
    <property type="entry name" value="GNAT"/>
    <property type="match status" value="1"/>
</dbReference>
<feature type="domain" description="N-acetyltransferase" evidence="12">
    <location>
        <begin position="30"/>
        <end position="185"/>
    </location>
</feature>
<accession>A0A914YNR6</accession>
<dbReference type="SUPFAM" id="SSF55729">
    <property type="entry name" value="Acyl-CoA N-acyltransferases (Nat)"/>
    <property type="match status" value="1"/>
</dbReference>
<keyword evidence="13" id="KW-1185">Reference proteome</keyword>
<sequence length="185" mass="21437">MGNRSCHSTDINNNNNNTTNNYIISQNDDEILRHLTCRDAVKAKELSVISFPVYYPMHYFVDSFNNKKLYFSVGILSKFEQDLLGFMIALPNYTEDEFRMQFYSEPEKALINRFNSKIAYIASIAVHPKSMRRGYGTILINALIDACMKWESKPGAIFLHVKSDNEKAIKFYEKTGFIQDSFIKE</sequence>
<dbReference type="PANTHER" id="PTHR42919:SF8">
    <property type="entry name" value="N-ALPHA-ACETYLTRANSFERASE 50"/>
    <property type="match status" value="1"/>
</dbReference>
<evidence type="ECO:0000256" key="7">
    <source>
        <dbReference type="ARBA" id="ARBA00048618"/>
    </source>
</evidence>
<keyword evidence="2" id="KW-0012">Acyltransferase</keyword>
<evidence type="ECO:0000256" key="6">
    <source>
        <dbReference type="ARBA" id="ARBA00048490"/>
    </source>
</evidence>
<dbReference type="EC" id="2.3.1.258" evidence="3"/>